<keyword evidence="4" id="KW-0472">Membrane</keyword>
<dbReference type="PROSITE" id="PS51257">
    <property type="entry name" value="PROKAR_LIPOPROTEIN"/>
    <property type="match status" value="1"/>
</dbReference>
<dbReference type="CDD" id="cd08977">
    <property type="entry name" value="SusD"/>
    <property type="match status" value="1"/>
</dbReference>
<dbReference type="Pfam" id="PF07980">
    <property type="entry name" value="SusD_RagB"/>
    <property type="match status" value="1"/>
</dbReference>
<evidence type="ECO:0000256" key="5">
    <source>
        <dbReference type="ARBA" id="ARBA00023237"/>
    </source>
</evidence>
<evidence type="ECO:0000256" key="3">
    <source>
        <dbReference type="ARBA" id="ARBA00022729"/>
    </source>
</evidence>
<evidence type="ECO:0000259" key="7">
    <source>
        <dbReference type="Pfam" id="PF07980"/>
    </source>
</evidence>
<feature type="domain" description="SusD-like N-terminal" evidence="8">
    <location>
        <begin position="97"/>
        <end position="239"/>
    </location>
</feature>
<feature type="chain" id="PRO_5047095973" evidence="6">
    <location>
        <begin position="25"/>
        <end position="497"/>
    </location>
</feature>
<dbReference type="InterPro" id="IPR012944">
    <property type="entry name" value="SusD_RagB_dom"/>
</dbReference>
<comment type="similarity">
    <text evidence="2">Belongs to the SusD family.</text>
</comment>
<organism evidence="9 10">
    <name type="scientific">Joostella atrarenae</name>
    <dbReference type="NCBI Taxonomy" id="679257"/>
    <lineage>
        <taxon>Bacteria</taxon>
        <taxon>Pseudomonadati</taxon>
        <taxon>Bacteroidota</taxon>
        <taxon>Flavobacteriia</taxon>
        <taxon>Flavobacteriales</taxon>
        <taxon>Flavobacteriaceae</taxon>
        <taxon>Joostella</taxon>
    </lineage>
</organism>
<evidence type="ECO:0000259" key="8">
    <source>
        <dbReference type="Pfam" id="PF14322"/>
    </source>
</evidence>
<comment type="subcellular location">
    <subcellularLocation>
        <location evidence="1">Cell outer membrane</location>
    </subcellularLocation>
</comment>
<evidence type="ECO:0000256" key="6">
    <source>
        <dbReference type="SAM" id="SignalP"/>
    </source>
</evidence>
<dbReference type="InterPro" id="IPR011990">
    <property type="entry name" value="TPR-like_helical_dom_sf"/>
</dbReference>
<accession>A0ABS9IYW8</accession>
<comment type="caution">
    <text evidence="9">The sequence shown here is derived from an EMBL/GenBank/DDBJ whole genome shotgun (WGS) entry which is preliminary data.</text>
</comment>
<dbReference type="InterPro" id="IPR033985">
    <property type="entry name" value="SusD-like_N"/>
</dbReference>
<dbReference type="Proteomes" id="UP000829517">
    <property type="component" value="Unassembled WGS sequence"/>
</dbReference>
<protein>
    <submittedName>
        <fullName evidence="9">RagB/SusD family nutrient uptake outer membrane protein</fullName>
    </submittedName>
</protein>
<evidence type="ECO:0000313" key="10">
    <source>
        <dbReference type="Proteomes" id="UP000829517"/>
    </source>
</evidence>
<dbReference type="EMBL" id="JAETXX010000001">
    <property type="protein sequence ID" value="MCF8713365.1"/>
    <property type="molecule type" value="Genomic_DNA"/>
</dbReference>
<reference evidence="9 10" key="1">
    <citation type="submission" date="2021-01" db="EMBL/GenBank/DDBJ databases">
        <title>Genome sequencing of Joostella atrarenae M1-2 (= KCTC 23194).</title>
        <authorList>
            <person name="Zakaria M.R."/>
            <person name="Lam M.Q."/>
            <person name="Chong C.S."/>
        </authorList>
    </citation>
    <scope>NUCLEOTIDE SEQUENCE [LARGE SCALE GENOMIC DNA]</scope>
    <source>
        <strain evidence="9 10">M1-2</strain>
    </source>
</reference>
<evidence type="ECO:0000256" key="4">
    <source>
        <dbReference type="ARBA" id="ARBA00023136"/>
    </source>
</evidence>
<evidence type="ECO:0000313" key="9">
    <source>
        <dbReference type="EMBL" id="MCF8713365.1"/>
    </source>
</evidence>
<feature type="domain" description="RagB/SusD" evidence="7">
    <location>
        <begin position="355"/>
        <end position="496"/>
    </location>
</feature>
<keyword evidence="5" id="KW-0998">Cell outer membrane</keyword>
<feature type="signal peptide" evidence="6">
    <location>
        <begin position="1"/>
        <end position="24"/>
    </location>
</feature>
<sequence>MKRILKNKILIGLAILNLGLFSCSDDFLDEVPTESVSDQSATTTTGNLFLVINGIHRSLYIRYGSQGRSGIGSLMIQNDVLGEDFVMTSRGNGWFVSASAWNDHTNANDSDDLFPYRTYYRIIRNANVVINGAENAEGPEAERNAALGQAYFYRAWAHFQTVQLFGKRYDGTTTNSQLGVPIRLTADNEPLARNTVEEVYAQVHEDLNQAISLLDGYSRTNKSHLDKSVALGLKARVALVQQDYTTAANYAKQARSGYSLMSRDDYYANFNDYGNGEWMWGSHIQEDQTDYFGNFGAYVSRNYSSTNIRTNPKAINNLLYDKIAPTDIRAKIFDPTGEHDSLPPGYEIGSNFSKEPYTSQKFLAVGAGDSRMDVPYMRAAEMYLIEAEALSYSNESEAKQVLFKLASNRDPNYTLSTNSGDTLKEEIYVQRRVELWGEGFRFYDLKRLNQPLDRTGANHVGSVINNVYEVPAGDNRWQWLIPQDALNANPLLEQNPI</sequence>
<evidence type="ECO:0000256" key="1">
    <source>
        <dbReference type="ARBA" id="ARBA00004442"/>
    </source>
</evidence>
<keyword evidence="10" id="KW-1185">Reference proteome</keyword>
<gene>
    <name evidence="9" type="ORF">JM658_00855</name>
</gene>
<proteinExistence type="inferred from homology"/>
<keyword evidence="3 6" id="KW-0732">Signal</keyword>
<dbReference type="Gene3D" id="1.25.40.390">
    <property type="match status" value="1"/>
</dbReference>
<dbReference type="Pfam" id="PF14322">
    <property type="entry name" value="SusD-like_3"/>
    <property type="match status" value="1"/>
</dbReference>
<name>A0ABS9IYW8_9FLAO</name>
<dbReference type="RefSeq" id="WP_236957337.1">
    <property type="nucleotide sequence ID" value="NZ_JAETXX010000001.1"/>
</dbReference>
<dbReference type="SUPFAM" id="SSF48452">
    <property type="entry name" value="TPR-like"/>
    <property type="match status" value="1"/>
</dbReference>
<evidence type="ECO:0000256" key="2">
    <source>
        <dbReference type="ARBA" id="ARBA00006275"/>
    </source>
</evidence>